<sequence length="171" mass="19412">MVYNRTKNQLELYQCFIQPGQLAFSRDPSLICSVCGNGVLIVLRDRIKKIGGVAHCVFHKRERNAKPSNYHVDNAIYSLLRSLSSMNAAKHHLEAQLYGGGAYLGRNEKRAGKVVNRVRKILKRLDIKIVSEDVGGSLGRKIAFNTKSGETIVFKTRKVRKTDWKPEMVRR</sequence>
<dbReference type="GO" id="GO:0050568">
    <property type="term" value="F:protein-glutamine glutaminase activity"/>
    <property type="evidence" value="ECO:0007669"/>
    <property type="project" value="InterPro"/>
</dbReference>
<keyword evidence="2" id="KW-0378">Hydrolase</keyword>
<protein>
    <recommendedName>
        <fullName evidence="4">Chemotaxis protein CheD</fullName>
    </recommendedName>
</protein>
<dbReference type="PANTHER" id="PTHR35147">
    <property type="entry name" value="CHEMORECEPTOR GLUTAMINE DEAMIDASE CHED-RELATED"/>
    <property type="match status" value="1"/>
</dbReference>
<dbReference type="CDD" id="cd16352">
    <property type="entry name" value="CheD"/>
    <property type="match status" value="1"/>
</dbReference>
<dbReference type="AlphaFoldDB" id="A0A3B0T0L3"/>
<dbReference type="Pfam" id="PF03975">
    <property type="entry name" value="CheD"/>
    <property type="match status" value="1"/>
</dbReference>
<dbReference type="Gene3D" id="3.30.1330.200">
    <property type="match status" value="1"/>
</dbReference>
<reference evidence="3" key="1">
    <citation type="submission" date="2018-06" db="EMBL/GenBank/DDBJ databases">
        <authorList>
            <person name="Zhirakovskaya E."/>
        </authorList>
    </citation>
    <scope>NUCLEOTIDE SEQUENCE</scope>
</reference>
<dbReference type="InterPro" id="IPR011324">
    <property type="entry name" value="Cytotoxic_necrot_fac-like_cat"/>
</dbReference>
<gene>
    <name evidence="3" type="ORF">MNBD_BACTEROID05-535</name>
</gene>
<evidence type="ECO:0008006" key="4">
    <source>
        <dbReference type="Google" id="ProtNLM"/>
    </source>
</evidence>
<dbReference type="InterPro" id="IPR005659">
    <property type="entry name" value="Chemorcpt_Glu_NH3ase_CheD"/>
</dbReference>
<proteinExistence type="predicted"/>
<dbReference type="GO" id="GO:0006935">
    <property type="term" value="P:chemotaxis"/>
    <property type="evidence" value="ECO:0007669"/>
    <property type="project" value="UniProtKB-KW"/>
</dbReference>
<keyword evidence="1" id="KW-0145">Chemotaxis</keyword>
<accession>A0A3B0T0L3</accession>
<dbReference type="EMBL" id="UOEN01000094">
    <property type="protein sequence ID" value="VAW12301.1"/>
    <property type="molecule type" value="Genomic_DNA"/>
</dbReference>
<evidence type="ECO:0000313" key="3">
    <source>
        <dbReference type="EMBL" id="VAW12301.1"/>
    </source>
</evidence>
<dbReference type="PANTHER" id="PTHR35147:SF1">
    <property type="entry name" value="CHEMORECEPTOR GLUTAMINE DEAMIDASE CHED-RELATED"/>
    <property type="match status" value="1"/>
</dbReference>
<organism evidence="3">
    <name type="scientific">hydrothermal vent metagenome</name>
    <dbReference type="NCBI Taxonomy" id="652676"/>
    <lineage>
        <taxon>unclassified sequences</taxon>
        <taxon>metagenomes</taxon>
        <taxon>ecological metagenomes</taxon>
    </lineage>
</organism>
<evidence type="ECO:0000256" key="2">
    <source>
        <dbReference type="ARBA" id="ARBA00022801"/>
    </source>
</evidence>
<dbReference type="SUPFAM" id="SSF64438">
    <property type="entry name" value="CNF1/YfiH-like putative cysteine hydrolases"/>
    <property type="match status" value="1"/>
</dbReference>
<evidence type="ECO:0000256" key="1">
    <source>
        <dbReference type="ARBA" id="ARBA00022500"/>
    </source>
</evidence>
<dbReference type="InterPro" id="IPR038592">
    <property type="entry name" value="CheD-like_sf"/>
</dbReference>
<name>A0A3B0T0L3_9ZZZZ</name>